<keyword evidence="2" id="KW-1185">Reference proteome</keyword>
<organism evidence="1 2">
    <name type="scientific">Fomitopsis schrenkii</name>
    <name type="common">Brown rot fungus</name>
    <dbReference type="NCBI Taxonomy" id="2126942"/>
    <lineage>
        <taxon>Eukaryota</taxon>
        <taxon>Fungi</taxon>
        <taxon>Dikarya</taxon>
        <taxon>Basidiomycota</taxon>
        <taxon>Agaricomycotina</taxon>
        <taxon>Agaricomycetes</taxon>
        <taxon>Polyporales</taxon>
        <taxon>Fomitopsis</taxon>
    </lineage>
</organism>
<reference evidence="1 2" key="1">
    <citation type="journal article" date="2012" name="Science">
        <title>The Paleozoic origin of enzymatic lignin decomposition reconstructed from 31 fungal genomes.</title>
        <authorList>
            <person name="Floudas D."/>
            <person name="Binder M."/>
            <person name="Riley R."/>
            <person name="Barry K."/>
            <person name="Blanchette R.A."/>
            <person name="Henrissat B."/>
            <person name="Martinez A.T."/>
            <person name="Otillar R."/>
            <person name="Spatafora J.W."/>
            <person name="Yadav J.S."/>
            <person name="Aerts A."/>
            <person name="Benoit I."/>
            <person name="Boyd A."/>
            <person name="Carlson A."/>
            <person name="Copeland A."/>
            <person name="Coutinho P.M."/>
            <person name="de Vries R.P."/>
            <person name="Ferreira P."/>
            <person name="Findley K."/>
            <person name="Foster B."/>
            <person name="Gaskell J."/>
            <person name="Glotzer D."/>
            <person name="Gorecki P."/>
            <person name="Heitman J."/>
            <person name="Hesse C."/>
            <person name="Hori C."/>
            <person name="Igarashi K."/>
            <person name="Jurgens J.A."/>
            <person name="Kallen N."/>
            <person name="Kersten P."/>
            <person name="Kohler A."/>
            <person name="Kuees U."/>
            <person name="Kumar T.K.A."/>
            <person name="Kuo A."/>
            <person name="LaButti K."/>
            <person name="Larrondo L.F."/>
            <person name="Lindquist E."/>
            <person name="Ling A."/>
            <person name="Lombard V."/>
            <person name="Lucas S."/>
            <person name="Lundell T."/>
            <person name="Martin R."/>
            <person name="McLaughlin D.J."/>
            <person name="Morgenstern I."/>
            <person name="Morin E."/>
            <person name="Murat C."/>
            <person name="Nagy L.G."/>
            <person name="Nolan M."/>
            <person name="Ohm R.A."/>
            <person name="Patyshakuliyeva A."/>
            <person name="Rokas A."/>
            <person name="Ruiz-Duenas F.J."/>
            <person name="Sabat G."/>
            <person name="Salamov A."/>
            <person name="Samejima M."/>
            <person name="Schmutz J."/>
            <person name="Slot J.C."/>
            <person name="St John F."/>
            <person name="Stenlid J."/>
            <person name="Sun H."/>
            <person name="Sun S."/>
            <person name="Syed K."/>
            <person name="Tsang A."/>
            <person name="Wiebenga A."/>
            <person name="Young D."/>
            <person name="Pisabarro A."/>
            <person name="Eastwood D.C."/>
            <person name="Martin F."/>
            <person name="Cullen D."/>
            <person name="Grigoriev I.V."/>
            <person name="Hibbett D.S."/>
        </authorList>
    </citation>
    <scope>NUCLEOTIDE SEQUENCE</scope>
    <source>
        <strain evidence="2">FP-58527</strain>
    </source>
</reference>
<evidence type="ECO:0000313" key="2">
    <source>
        <dbReference type="Proteomes" id="UP000015241"/>
    </source>
</evidence>
<sequence>MPHPLQPESDVLSPPPLHPAVARFLIHALPPVLEMRVAGSGPCPSVVGMNHVAVVQVDPTKDNFGVLYEFCMGVDGNSDWTKEPEGCTSLRPLNLQIDAQQRALGREEALMANPDRLWSSGLVYVGAMRELYKRDGVVVPGCLEDRRFAQAYSGIKAGVEVLLPDDDKVLFSVPLTATLNIEKMEFYFNFYQPIVQDIWPGVVYEANGLRVEHWPAYHSGSTLMGWRPTQLYDVRTIKFPHRGTLLYKLCGALGETEDDFPNLKVLELALGTAMPRPLVASKVDMMPHRDFIYMRSLFACTIVSDCRFASCLLHHEYTCSAATSNPNLKSCAAGPSNPQPCMSLLMPYRHSKTFQVDPLKDDFGVLYEFCVCIDSNWDTAHMPEGCMSLHPLALQMDPQQRALAQREARLEEAENGPWSSGLIYVGAIGALYDNSEGGCKVGVEVLVLQEDGREPVSIPLMATLDYAKGVFEFDFCQPLVEDIWPDLRWGQLYVAKWPAFYSEDDQVRWKPIQPPVDRVRTVNFPQHSQDPQCFIALIIAPMATFQSVIDQPALMKVPKLHPAIVETLVTVLPQVWEMRRAGARLCPTEPIAGVNHICVVKVDLYLPDFGVLYEFCLGIYPHCCESMWALDLQVETVRVRELAAEYIRSQIPFGATTPDWKGMVVYVGAIRKLYERDGVAVPPCLVNRRRDVVLNGSKKVAVEVMVFVADDRTPIPIPLIGTLDMQTAQVQFDFSQPITQDMWMYDAAPPPLDIEKWPTAYSEEEAGIPESWTQTRPGAVRTVSLPLYGALLYKLAHVKAPALETVRNLVMGRVALPTLMHIKTTLMPCAGFVFTRTPYHSARRTIMVVLYNQEETIQEGQCWR</sequence>
<gene>
    <name evidence="1" type="ORF">FOMPIDRAFT_1016375</name>
</gene>
<name>S8FQC5_FOMSC</name>
<dbReference type="InParanoid" id="S8FQC5"/>
<dbReference type="Proteomes" id="UP000015241">
    <property type="component" value="Unassembled WGS sequence"/>
</dbReference>
<protein>
    <submittedName>
        <fullName evidence="1">Uncharacterized protein</fullName>
    </submittedName>
</protein>
<dbReference type="EMBL" id="KE504148">
    <property type="protein sequence ID" value="EPT00515.1"/>
    <property type="molecule type" value="Genomic_DNA"/>
</dbReference>
<accession>S8FQC5</accession>
<dbReference type="HOGENOM" id="CLU_331499_0_0_1"/>
<dbReference type="AlphaFoldDB" id="S8FQC5"/>
<proteinExistence type="predicted"/>
<evidence type="ECO:0000313" key="1">
    <source>
        <dbReference type="EMBL" id="EPT00515.1"/>
    </source>
</evidence>